<accession>A0A914Z4D0</accession>
<proteinExistence type="predicted"/>
<evidence type="ECO:0000256" key="1">
    <source>
        <dbReference type="SAM" id="SignalP"/>
    </source>
</evidence>
<keyword evidence="1" id="KW-0732">Signal</keyword>
<organism evidence="2 3">
    <name type="scientific">Panagrolaimus superbus</name>
    <dbReference type="NCBI Taxonomy" id="310955"/>
    <lineage>
        <taxon>Eukaryota</taxon>
        <taxon>Metazoa</taxon>
        <taxon>Ecdysozoa</taxon>
        <taxon>Nematoda</taxon>
        <taxon>Chromadorea</taxon>
        <taxon>Rhabditida</taxon>
        <taxon>Tylenchina</taxon>
        <taxon>Panagrolaimomorpha</taxon>
        <taxon>Panagrolaimoidea</taxon>
        <taxon>Panagrolaimidae</taxon>
        <taxon>Panagrolaimus</taxon>
    </lineage>
</organism>
<feature type="chain" id="PRO_5037288320" evidence="1">
    <location>
        <begin position="17"/>
        <end position="209"/>
    </location>
</feature>
<dbReference type="AlphaFoldDB" id="A0A914Z4D0"/>
<evidence type="ECO:0000313" key="2">
    <source>
        <dbReference type="Proteomes" id="UP000887577"/>
    </source>
</evidence>
<sequence length="209" mass="23686">MKVAIAFVLFLGVVSATQLDNFKLSTELETAIRSHLSSCTACHIAIDVIKDEAAVKHAKFILQGYCNDVPPKFQKLCQGVANRIFENGFDLAQHYTVEKNCETFCGENSQQFTTETLCTGITSILENIELIMDTFELKVKSVCSTEVDAEGCFLQFQKWRPFITNFLKRSILRVVNEFEPKTLCHIDLTKIPRADAALKMPKFFPQFTR</sequence>
<name>A0A914Z4D0_9BILA</name>
<keyword evidence="2" id="KW-1185">Reference proteome</keyword>
<protein>
    <submittedName>
        <fullName evidence="3">Saposin B-type domain-containing protein</fullName>
    </submittedName>
</protein>
<feature type="signal peptide" evidence="1">
    <location>
        <begin position="1"/>
        <end position="16"/>
    </location>
</feature>
<reference evidence="3" key="1">
    <citation type="submission" date="2022-11" db="UniProtKB">
        <authorList>
            <consortium name="WormBaseParasite"/>
        </authorList>
    </citation>
    <scope>IDENTIFICATION</scope>
</reference>
<dbReference type="Proteomes" id="UP000887577">
    <property type="component" value="Unplaced"/>
</dbReference>
<evidence type="ECO:0000313" key="3">
    <source>
        <dbReference type="WBParaSite" id="PSU_v2.g7550.t1"/>
    </source>
</evidence>
<dbReference type="WBParaSite" id="PSU_v2.g7550.t1">
    <property type="protein sequence ID" value="PSU_v2.g7550.t1"/>
    <property type="gene ID" value="PSU_v2.g7550"/>
</dbReference>